<dbReference type="PANTHER" id="PTHR16222:SF12">
    <property type="entry name" value="ADP-RIBOSYLGLYCOHYDROLASE-RELATED"/>
    <property type="match status" value="1"/>
</dbReference>
<dbReference type="Pfam" id="PF03747">
    <property type="entry name" value="ADP_ribosyl_GH"/>
    <property type="match status" value="1"/>
</dbReference>
<dbReference type="InterPro" id="IPR005502">
    <property type="entry name" value="Ribosyl_crysJ1"/>
</dbReference>
<reference evidence="2" key="2">
    <citation type="submission" date="2021-04" db="EMBL/GenBank/DDBJ databases">
        <authorList>
            <person name="Gilroy R."/>
        </authorList>
    </citation>
    <scope>NUCLEOTIDE SEQUENCE</scope>
    <source>
        <strain evidence="2">G4-2901</strain>
    </source>
</reference>
<name>A0A948TE62_9BACT</name>
<keyword evidence="1" id="KW-0479">Metal-binding</keyword>
<dbReference type="Proteomes" id="UP000783796">
    <property type="component" value="Unassembled WGS sequence"/>
</dbReference>
<feature type="binding site" evidence="1">
    <location>
        <position position="235"/>
    </location>
    <ligand>
        <name>Mg(2+)</name>
        <dbReference type="ChEBI" id="CHEBI:18420"/>
        <label>1</label>
    </ligand>
</feature>
<protein>
    <submittedName>
        <fullName evidence="2">ADP-ribosylglycohydrolase family protein</fullName>
    </submittedName>
</protein>
<organism evidence="2 3">
    <name type="scientific">Candidatus Phocaeicola faecigallinarum</name>
    <dbReference type="NCBI Taxonomy" id="2838732"/>
    <lineage>
        <taxon>Bacteria</taxon>
        <taxon>Pseudomonadati</taxon>
        <taxon>Bacteroidota</taxon>
        <taxon>Bacteroidia</taxon>
        <taxon>Bacteroidales</taxon>
        <taxon>Bacteroidaceae</taxon>
        <taxon>Phocaeicola</taxon>
    </lineage>
</organism>
<keyword evidence="1" id="KW-0460">Magnesium</keyword>
<accession>A0A948TE62</accession>
<evidence type="ECO:0000313" key="3">
    <source>
        <dbReference type="Proteomes" id="UP000783796"/>
    </source>
</evidence>
<dbReference type="GO" id="GO:0046872">
    <property type="term" value="F:metal ion binding"/>
    <property type="evidence" value="ECO:0007669"/>
    <property type="project" value="UniProtKB-KW"/>
</dbReference>
<feature type="binding site" evidence="1">
    <location>
        <position position="36"/>
    </location>
    <ligand>
        <name>Mg(2+)</name>
        <dbReference type="ChEBI" id="CHEBI:18420"/>
        <label>1</label>
    </ligand>
</feature>
<dbReference type="PANTHER" id="PTHR16222">
    <property type="entry name" value="ADP-RIBOSYLGLYCOHYDROLASE"/>
    <property type="match status" value="1"/>
</dbReference>
<dbReference type="EMBL" id="JAHLFW010000110">
    <property type="protein sequence ID" value="MBU3839275.1"/>
    <property type="molecule type" value="Genomic_DNA"/>
</dbReference>
<evidence type="ECO:0000313" key="2">
    <source>
        <dbReference type="EMBL" id="MBU3839275.1"/>
    </source>
</evidence>
<sequence>MLGAVIGDIAGSVYEFSNTRDYNFEMFPAGSNFTDDTVMTMAVAEWALNNDICADVETQTKLLESIMVDMAKNVPCPMGGYGAGFHTWLFHPERLIDYRTGRVASGRCPYNSWGNGSAMRTSSVGWLYDDMDTTLKVAETAASITHNHPEGIKGAQAVTAAIFMARNGASKEDIKKYITTKFHYNLDQSWEYLHDTYEWDSSCQGTVPQAIISFLSSDDFEGAIRRAVSIGGDSDTLACITGSIAEAYYKDIPEYMVSKAMSLLPVRFRKVLGMMGEKGYYSIW</sequence>
<dbReference type="AlphaFoldDB" id="A0A948TE62"/>
<feature type="binding site" evidence="1">
    <location>
        <position position="34"/>
    </location>
    <ligand>
        <name>Mg(2+)</name>
        <dbReference type="ChEBI" id="CHEBI:18420"/>
        <label>1</label>
    </ligand>
</feature>
<dbReference type="Gene3D" id="1.10.4080.10">
    <property type="entry name" value="ADP-ribosylation/Crystallin J1"/>
    <property type="match status" value="1"/>
</dbReference>
<dbReference type="InterPro" id="IPR036705">
    <property type="entry name" value="Ribosyl_crysJ1_sf"/>
</dbReference>
<feature type="binding site" evidence="1">
    <location>
        <position position="236"/>
    </location>
    <ligand>
        <name>Mg(2+)</name>
        <dbReference type="ChEBI" id="CHEBI:18420"/>
        <label>1</label>
    </ligand>
</feature>
<reference evidence="2" key="1">
    <citation type="journal article" date="2021" name="PeerJ">
        <title>Extensive microbial diversity within the chicken gut microbiome revealed by metagenomics and culture.</title>
        <authorList>
            <person name="Gilroy R."/>
            <person name="Ravi A."/>
            <person name="Getino M."/>
            <person name="Pursley I."/>
            <person name="Horton D.L."/>
            <person name="Alikhan N.F."/>
            <person name="Baker D."/>
            <person name="Gharbi K."/>
            <person name="Hall N."/>
            <person name="Watson M."/>
            <person name="Adriaenssens E.M."/>
            <person name="Foster-Nyarko E."/>
            <person name="Jarju S."/>
            <person name="Secka A."/>
            <person name="Antonio M."/>
            <person name="Oren A."/>
            <person name="Chaudhuri R.R."/>
            <person name="La Ragione R."/>
            <person name="Hildebrand F."/>
            <person name="Pallen M.J."/>
        </authorList>
    </citation>
    <scope>NUCLEOTIDE SEQUENCE</scope>
    <source>
        <strain evidence="2">G4-2901</strain>
    </source>
</reference>
<comment type="cofactor">
    <cofactor evidence="1">
        <name>Mg(2+)</name>
        <dbReference type="ChEBI" id="CHEBI:18420"/>
    </cofactor>
    <text evidence="1">Binds 2 magnesium ions per subunit.</text>
</comment>
<gene>
    <name evidence="2" type="ORF">H9777_13405</name>
</gene>
<comment type="caution">
    <text evidence="2">The sequence shown here is derived from an EMBL/GenBank/DDBJ whole genome shotgun (WGS) entry which is preliminary data.</text>
</comment>
<dbReference type="SUPFAM" id="SSF101478">
    <property type="entry name" value="ADP-ribosylglycohydrolase"/>
    <property type="match status" value="1"/>
</dbReference>
<proteinExistence type="predicted"/>
<feature type="binding site" evidence="1">
    <location>
        <position position="35"/>
    </location>
    <ligand>
        <name>Mg(2+)</name>
        <dbReference type="ChEBI" id="CHEBI:18420"/>
        <label>1</label>
    </ligand>
</feature>
<feature type="binding site" evidence="1">
    <location>
        <position position="233"/>
    </location>
    <ligand>
        <name>Mg(2+)</name>
        <dbReference type="ChEBI" id="CHEBI:18420"/>
        <label>1</label>
    </ligand>
</feature>
<dbReference type="InterPro" id="IPR050792">
    <property type="entry name" value="ADP-ribosylglycohydrolase"/>
</dbReference>
<evidence type="ECO:0000256" key="1">
    <source>
        <dbReference type="PIRSR" id="PIRSR605502-1"/>
    </source>
</evidence>